<organism evidence="1 2">
    <name type="scientific">Holothuria leucospilota</name>
    <name type="common">Black long sea cucumber</name>
    <name type="synonym">Mertensiothuria leucospilota</name>
    <dbReference type="NCBI Taxonomy" id="206669"/>
    <lineage>
        <taxon>Eukaryota</taxon>
        <taxon>Metazoa</taxon>
        <taxon>Echinodermata</taxon>
        <taxon>Eleutherozoa</taxon>
        <taxon>Echinozoa</taxon>
        <taxon>Holothuroidea</taxon>
        <taxon>Aspidochirotacea</taxon>
        <taxon>Aspidochirotida</taxon>
        <taxon>Holothuriidae</taxon>
        <taxon>Holothuria</taxon>
    </lineage>
</organism>
<comment type="caution">
    <text evidence="1">The sequence shown here is derived from an EMBL/GenBank/DDBJ whole genome shotgun (WGS) entry which is preliminary data.</text>
</comment>
<proteinExistence type="predicted"/>
<evidence type="ECO:0000313" key="2">
    <source>
        <dbReference type="Proteomes" id="UP001152320"/>
    </source>
</evidence>
<dbReference type="OrthoDB" id="10041847at2759"/>
<accession>A0A9Q1HEV6</accession>
<dbReference type="AlphaFoldDB" id="A0A9Q1HEV6"/>
<sequence>MLVPQIHHWSVAYFPPKRVTFPSEDTFFYKKDINDNTEQVVYERDVTVSDFNGPAYLLREDKTPLSQNVQETVAISTTPAYERYFEGSSIEFYNDRRYEQEVRYLPGIPPRKSFSSALCYITANGRKYRWFQETVYLRFDLPPAKSFTTKVIIYPRRKVESHVSGVEHGDEQVIKYYRVAMDLQLRDYISLELVPLDQ</sequence>
<protein>
    <submittedName>
        <fullName evidence="1">Uncharacterized protein</fullName>
    </submittedName>
</protein>
<evidence type="ECO:0000313" key="1">
    <source>
        <dbReference type="EMBL" id="KAJ8043380.1"/>
    </source>
</evidence>
<keyword evidence="2" id="KW-1185">Reference proteome</keyword>
<reference evidence="1" key="1">
    <citation type="submission" date="2021-10" db="EMBL/GenBank/DDBJ databases">
        <title>Tropical sea cucumber genome reveals ecological adaptation and Cuvierian tubules defense mechanism.</title>
        <authorList>
            <person name="Chen T."/>
        </authorList>
    </citation>
    <scope>NUCLEOTIDE SEQUENCE</scope>
    <source>
        <strain evidence="1">Nanhai2018</strain>
        <tissue evidence="1">Muscle</tissue>
    </source>
</reference>
<dbReference type="EMBL" id="JAIZAY010000004">
    <property type="protein sequence ID" value="KAJ8043380.1"/>
    <property type="molecule type" value="Genomic_DNA"/>
</dbReference>
<gene>
    <name evidence="1" type="ORF">HOLleu_10439</name>
</gene>
<dbReference type="Proteomes" id="UP001152320">
    <property type="component" value="Chromosome 4"/>
</dbReference>
<name>A0A9Q1HEV6_HOLLE</name>